<keyword evidence="1" id="KW-0479">Metal-binding</keyword>
<feature type="region of interest" description="Disordered" evidence="5">
    <location>
        <begin position="235"/>
        <end position="259"/>
    </location>
</feature>
<dbReference type="SMART" id="SM00184">
    <property type="entry name" value="RING"/>
    <property type="match status" value="2"/>
</dbReference>
<dbReference type="SUPFAM" id="SSF57850">
    <property type="entry name" value="RING/U-box"/>
    <property type="match status" value="1"/>
</dbReference>
<feature type="region of interest" description="Disordered" evidence="5">
    <location>
        <begin position="893"/>
        <end position="937"/>
    </location>
</feature>
<dbReference type="STRING" id="93625.A0A409WJP0"/>
<accession>A0A409WJP0</accession>
<feature type="region of interest" description="Disordered" evidence="5">
    <location>
        <begin position="1"/>
        <end position="198"/>
    </location>
</feature>
<dbReference type="Proteomes" id="UP000283269">
    <property type="component" value="Unassembled WGS sequence"/>
</dbReference>
<evidence type="ECO:0000259" key="6">
    <source>
        <dbReference type="PROSITE" id="PS50089"/>
    </source>
</evidence>
<dbReference type="GO" id="GO:0008270">
    <property type="term" value="F:zinc ion binding"/>
    <property type="evidence" value="ECO:0007669"/>
    <property type="project" value="UniProtKB-KW"/>
</dbReference>
<evidence type="ECO:0000313" key="7">
    <source>
        <dbReference type="EMBL" id="PPQ78753.1"/>
    </source>
</evidence>
<dbReference type="OrthoDB" id="8062037at2759"/>
<feature type="region of interest" description="Disordered" evidence="5">
    <location>
        <begin position="401"/>
        <end position="423"/>
    </location>
</feature>
<dbReference type="Gene3D" id="3.30.40.10">
    <property type="entry name" value="Zinc/RING finger domain, C3HC4 (zinc finger)"/>
    <property type="match status" value="1"/>
</dbReference>
<feature type="compositionally biased region" description="Polar residues" evidence="5">
    <location>
        <begin position="122"/>
        <end position="142"/>
    </location>
</feature>
<feature type="compositionally biased region" description="Low complexity" evidence="5">
    <location>
        <begin position="162"/>
        <end position="183"/>
    </location>
</feature>
<dbReference type="Pfam" id="PF13639">
    <property type="entry name" value="zf-RING_2"/>
    <property type="match status" value="1"/>
</dbReference>
<evidence type="ECO:0000256" key="1">
    <source>
        <dbReference type="ARBA" id="ARBA00022723"/>
    </source>
</evidence>
<reference evidence="7 8" key="1">
    <citation type="journal article" date="2018" name="Evol. Lett.">
        <title>Horizontal gene cluster transfer increased hallucinogenic mushroom diversity.</title>
        <authorList>
            <person name="Reynolds H.T."/>
            <person name="Vijayakumar V."/>
            <person name="Gluck-Thaler E."/>
            <person name="Korotkin H.B."/>
            <person name="Matheny P.B."/>
            <person name="Slot J.C."/>
        </authorList>
    </citation>
    <scope>NUCLEOTIDE SEQUENCE [LARGE SCALE GENOMIC DNA]</scope>
    <source>
        <strain evidence="7 8">2631</strain>
    </source>
</reference>
<keyword evidence="3" id="KW-0862">Zinc</keyword>
<dbReference type="PROSITE" id="PS50089">
    <property type="entry name" value="ZF_RING_2"/>
    <property type="match status" value="1"/>
</dbReference>
<gene>
    <name evidence="7" type="ORF">CVT25_010756</name>
</gene>
<feature type="region of interest" description="Disordered" evidence="5">
    <location>
        <begin position="675"/>
        <end position="695"/>
    </location>
</feature>
<feature type="compositionally biased region" description="Basic and acidic residues" evidence="5">
    <location>
        <begin position="476"/>
        <end position="486"/>
    </location>
</feature>
<dbReference type="InParanoid" id="A0A409WJP0"/>
<protein>
    <recommendedName>
        <fullName evidence="6">RING-type domain-containing protein</fullName>
    </recommendedName>
</protein>
<proteinExistence type="predicted"/>
<feature type="domain" description="RING-type" evidence="6">
    <location>
        <begin position="388"/>
        <end position="457"/>
    </location>
</feature>
<feature type="compositionally biased region" description="Low complexity" evidence="5">
    <location>
        <begin position="902"/>
        <end position="915"/>
    </location>
</feature>
<feature type="region of interest" description="Disordered" evidence="5">
    <location>
        <begin position="1037"/>
        <end position="1056"/>
    </location>
</feature>
<dbReference type="AlphaFoldDB" id="A0A409WJP0"/>
<keyword evidence="2 4" id="KW-0863">Zinc-finger</keyword>
<dbReference type="PANTHER" id="PTHR15710">
    <property type="entry name" value="E3 UBIQUITIN-PROTEIN LIGASE PRAJA"/>
    <property type="match status" value="1"/>
</dbReference>
<dbReference type="InterPro" id="IPR013083">
    <property type="entry name" value="Znf_RING/FYVE/PHD"/>
</dbReference>
<dbReference type="InterPro" id="IPR001841">
    <property type="entry name" value="Znf_RING"/>
</dbReference>
<dbReference type="EMBL" id="NHYD01003408">
    <property type="protein sequence ID" value="PPQ78753.1"/>
    <property type="molecule type" value="Genomic_DNA"/>
</dbReference>
<feature type="region of interest" description="Disordered" evidence="5">
    <location>
        <begin position="969"/>
        <end position="1022"/>
    </location>
</feature>
<evidence type="ECO:0000256" key="4">
    <source>
        <dbReference type="PROSITE-ProRule" id="PRU00175"/>
    </source>
</evidence>
<feature type="region of interest" description="Disordered" evidence="5">
    <location>
        <begin position="551"/>
        <end position="621"/>
    </location>
</feature>
<feature type="region of interest" description="Disordered" evidence="5">
    <location>
        <begin position="468"/>
        <end position="512"/>
    </location>
</feature>
<feature type="compositionally biased region" description="Low complexity" evidence="5">
    <location>
        <begin position="776"/>
        <end position="785"/>
    </location>
</feature>
<organism evidence="7 8">
    <name type="scientific">Psilocybe cyanescens</name>
    <dbReference type="NCBI Taxonomy" id="93625"/>
    <lineage>
        <taxon>Eukaryota</taxon>
        <taxon>Fungi</taxon>
        <taxon>Dikarya</taxon>
        <taxon>Basidiomycota</taxon>
        <taxon>Agaricomycotina</taxon>
        <taxon>Agaricomycetes</taxon>
        <taxon>Agaricomycetidae</taxon>
        <taxon>Agaricales</taxon>
        <taxon>Agaricineae</taxon>
        <taxon>Strophariaceae</taxon>
        <taxon>Psilocybe</taxon>
    </lineage>
</organism>
<name>A0A409WJP0_PSICY</name>
<sequence>MDSHNLPNTISDPTVVPGGQNNDIQQNVDEFSPAPPAERLQPRISADSQAQQPLAADNDVLMETSDYDDLPGLQEVSDSSDSEAESESDRDANEVEMQAVDHDDDEEAVPSLIDVDTPHGGPSSSSTYRPTLYSTAARPSSNRRARVEDDEDEERDRRHPSQRVSSNNRNQSSATSSASQTSTHLPHNQSPASAPPAPHIHRHIIHASFNVAGNLDPNNNLNTLRLFQHLMTPINANNNNNNTPIQNNDPQSPSSNEPRIGGVALSFEIGPGFPIPQGATPQPGQLAVEQGAPDANGQPFPPRNGTFADILGVLGRLGGGIDGETVINFGNMGLGLGMHQEKDDPERAKKLVAGLEVVPVGLVRRLERVGGAGGGMGEEPTNGGDAGCAICWDKLLDGDGEGFGKDEKTDESPEAGSSDSETVQPKIVSLPCAHVFHADCLLPWFARPRHTTCPTCRFNIDPENLTHASMRRRDRRERAASRRAEDGVNSTEGEGPTPEGASEADANDVDGDGMRLPDFLEMMGASGELLRPEEVEIQNRQMTELIARMRADAAPPPPPPGLLSRSRVARAQSAPQESVTHHADDDAPTEMNPLPTATAEANADPAPYPAPTASAAGTPPRQPSIFSIPVLPVPVMIPVSIPAAAHGPAGNHDSIGLPFILRRPRRADYRYLSGVPRTHTPAENAQRASPRTEGDFGHFLSRIMSRGFQQPVPFNSLFPGLPLNRQQQPHPQPTQGTPQPATPGNATAGGSMPGPQFFGTRIIDPLNLPNLPRMTPQSQTPNNAANPPPAQATPQETISNPPNMPRRDVMEIRVDMVFGPGGPFSFPTGNRQGGADRRVGQTPTATGAFMQQMENEMMAQENAQGGPNEDVDMGNDALRREIEGRLFDIIGRRQRTGADSVPGGQQAPTPGQATATPPPAQQPGQQPAPFDDINPAFLAGLNTGMGMGMHFTGTGRSVAEAFSQMFGGIRAQQQQQPAQATPAGQPQPEGEQQPGQPAAEGNPQPQQQQQAPPAGNLPLGFTTLGMFPSLADIFGSGIPERRAPRPRKDWTLPAAPGPTLRQRIERREREAGLRCYDVSCGIGPSDEDPFGVELEAAGAGMKQLSIMSKEDKSELCSHTFHSPCLVTAERVALRGADAVVEDGSVDVSCPVCRGTGCVSKADWDEGVVALL</sequence>
<feature type="region of interest" description="Disordered" evidence="5">
    <location>
        <begin position="714"/>
        <end position="806"/>
    </location>
</feature>
<feature type="compositionally biased region" description="Low complexity" evidence="5">
    <location>
        <begin position="235"/>
        <end position="248"/>
    </location>
</feature>
<feature type="compositionally biased region" description="Low complexity" evidence="5">
    <location>
        <begin position="726"/>
        <end position="743"/>
    </location>
</feature>
<evidence type="ECO:0000256" key="2">
    <source>
        <dbReference type="ARBA" id="ARBA00022771"/>
    </source>
</evidence>
<feature type="compositionally biased region" description="Polar residues" evidence="5">
    <location>
        <begin position="1"/>
        <end position="12"/>
    </location>
</feature>
<feature type="compositionally biased region" description="Low complexity" evidence="5">
    <location>
        <begin position="599"/>
        <end position="619"/>
    </location>
</feature>
<feature type="compositionally biased region" description="Polar residues" evidence="5">
    <location>
        <begin position="19"/>
        <end position="29"/>
    </location>
</feature>
<feature type="compositionally biased region" description="Basic and acidic residues" evidence="5">
    <location>
        <begin position="401"/>
        <end position="411"/>
    </location>
</feature>
<keyword evidence="8" id="KW-1185">Reference proteome</keyword>
<evidence type="ECO:0000313" key="8">
    <source>
        <dbReference type="Proteomes" id="UP000283269"/>
    </source>
</evidence>
<evidence type="ECO:0000256" key="5">
    <source>
        <dbReference type="SAM" id="MobiDB-lite"/>
    </source>
</evidence>
<feature type="compositionally biased region" description="Low complexity" evidence="5">
    <location>
        <begin position="971"/>
        <end position="1014"/>
    </location>
</feature>
<feature type="compositionally biased region" description="Basic and acidic residues" evidence="5">
    <location>
        <begin position="1039"/>
        <end position="1050"/>
    </location>
</feature>
<comment type="caution">
    <text evidence="7">The sequence shown here is derived from an EMBL/GenBank/DDBJ whole genome shotgun (WGS) entry which is preliminary data.</text>
</comment>
<evidence type="ECO:0000256" key="3">
    <source>
        <dbReference type="ARBA" id="ARBA00022833"/>
    </source>
</evidence>